<dbReference type="AlphaFoldDB" id="A0A506PKF3"/>
<comment type="caution">
    <text evidence="1">The sequence shown here is derived from an EMBL/GenBank/DDBJ whole genome shotgun (WGS) entry which is preliminary data.</text>
</comment>
<evidence type="ECO:0000313" key="2">
    <source>
        <dbReference type="Proteomes" id="UP000317332"/>
    </source>
</evidence>
<dbReference type="InterPro" id="IPR014985">
    <property type="entry name" value="WbqC"/>
</dbReference>
<accession>A0A506PKF3</accession>
<keyword evidence="2" id="KW-1185">Reference proteome</keyword>
<evidence type="ECO:0000313" key="1">
    <source>
        <dbReference type="EMBL" id="TPV33978.1"/>
    </source>
</evidence>
<organism evidence="1 2">
    <name type="scientific">Paucihalobacter ruber</name>
    <dbReference type="NCBI Taxonomy" id="2567861"/>
    <lineage>
        <taxon>Bacteria</taxon>
        <taxon>Pseudomonadati</taxon>
        <taxon>Bacteroidota</taxon>
        <taxon>Flavobacteriia</taxon>
        <taxon>Flavobacteriales</taxon>
        <taxon>Flavobacteriaceae</taxon>
        <taxon>Paucihalobacter</taxon>
    </lineage>
</organism>
<dbReference type="Pfam" id="PF08889">
    <property type="entry name" value="WbqC"/>
    <property type="match status" value="1"/>
</dbReference>
<dbReference type="RefSeq" id="WP_140989875.1">
    <property type="nucleotide sequence ID" value="NZ_VHIQ01000003.1"/>
</dbReference>
<protein>
    <submittedName>
        <fullName evidence="1">WbqC family protein</fullName>
    </submittedName>
</protein>
<dbReference type="Proteomes" id="UP000317332">
    <property type="component" value="Unassembled WGS sequence"/>
</dbReference>
<dbReference type="EMBL" id="VHIQ01000003">
    <property type="protein sequence ID" value="TPV33978.1"/>
    <property type="molecule type" value="Genomic_DNA"/>
</dbReference>
<name>A0A506PKF3_9FLAO</name>
<dbReference type="OrthoDB" id="1523452at2"/>
<gene>
    <name evidence="1" type="ORF">FJ651_07420</name>
</gene>
<proteinExistence type="predicted"/>
<reference evidence="1 2" key="1">
    <citation type="submission" date="2019-06" db="EMBL/GenBank/DDBJ databases">
        <title>Flavobacteriaceae Paucihalobacterium erythroidium CWB-1, complete genome.</title>
        <authorList>
            <person name="Wu S."/>
        </authorList>
    </citation>
    <scope>NUCLEOTIDE SEQUENCE [LARGE SCALE GENOMIC DNA]</scope>
    <source>
        <strain evidence="1 2">CWB-1</strain>
    </source>
</reference>
<sequence>MSSLLHLTYFPNVAHMAVMLKNNDCFIEAHDTYLKQTYRNRTCIYAANGKLQLNIPVIHSQNNRQLYKDVVIKSEENWQINHLKSLESAYRKSPFFEYYIDDILVLFEMEAQNLFSFNLKCLEVIFECLQLPYNFKFTERFEHHPKEIEDFRSLVYCKKEVQQNFDSYTQVFEDKQGFIGNLSILDLIFNEGPNTVNYLKALRVKK</sequence>